<dbReference type="GO" id="GO:0035556">
    <property type="term" value="P:intracellular signal transduction"/>
    <property type="evidence" value="ECO:0007669"/>
    <property type="project" value="InterPro"/>
</dbReference>
<dbReference type="GO" id="GO:0009968">
    <property type="term" value="P:negative regulation of signal transduction"/>
    <property type="evidence" value="ECO:0007669"/>
    <property type="project" value="UniProtKB-KW"/>
</dbReference>
<evidence type="ECO:0000256" key="5">
    <source>
        <dbReference type="PROSITE-ProRule" id="PRU00191"/>
    </source>
</evidence>
<dbReference type="AlphaFoldDB" id="A0A9N9TBN8"/>
<dbReference type="OrthoDB" id="6426624at2759"/>
<evidence type="ECO:0000313" key="9">
    <source>
        <dbReference type="EMBL" id="CAG9839391.1"/>
    </source>
</evidence>
<dbReference type="Proteomes" id="UP001153709">
    <property type="component" value="Chromosome 8"/>
</dbReference>
<evidence type="ECO:0000259" key="8">
    <source>
        <dbReference type="PROSITE" id="PS50225"/>
    </source>
</evidence>
<dbReference type="GO" id="GO:0046854">
    <property type="term" value="P:phosphatidylinositol phosphate biosynthetic process"/>
    <property type="evidence" value="ECO:0007669"/>
    <property type="project" value="TreeGrafter"/>
</dbReference>
<dbReference type="CDD" id="cd03741">
    <property type="entry name" value="SOCS_SOCS7"/>
    <property type="match status" value="1"/>
</dbReference>
<dbReference type="InterPro" id="IPR000980">
    <property type="entry name" value="SH2"/>
</dbReference>
<protein>
    <recommendedName>
        <fullName evidence="11">Suppressor of cytokine signaling 7</fullName>
    </recommendedName>
</protein>
<keyword evidence="2" id="KW-0734">Signal transduction inhibitor</keyword>
<dbReference type="PANTHER" id="PTHR10155:SF5">
    <property type="entry name" value="SUPPRESSOR OF CYTOKINE SIGNALING 7"/>
    <property type="match status" value="1"/>
</dbReference>
<dbReference type="Gene3D" id="3.30.505.10">
    <property type="entry name" value="SH2 domain"/>
    <property type="match status" value="1"/>
</dbReference>
<feature type="domain" description="SH2" evidence="7">
    <location>
        <begin position="500"/>
        <end position="606"/>
    </location>
</feature>
<dbReference type="EMBL" id="OU898283">
    <property type="protein sequence ID" value="CAG9839391.1"/>
    <property type="molecule type" value="Genomic_DNA"/>
</dbReference>
<sequence>MESPPSSSTWSEAFILSDDSGLLLTNESASSGSVSGESRSGRKLFHFEDSDCEEKSLSQDDSLDGMSDIMCGENFNTLKKGPHWTDFTNKHSSSPIEPPPEFQDEPKNSMLDFFCEKLAQQIIKKAIYEHKDIELRKLKVLYQLQRQHLLSRPCFHSEFVSFSPCHIGRPTSRAGSRNSLGSSRLSSSHNSLSIPTTQKVDDSTFITQAVSHDTLSSNQISDLYNVPFDSDIYAVPIDVVKPPLKPKRSQLQRKRRRNTAWGYRDLEAKHYRMQVDKNRTLEFHRTLCFQSSTKRHSLAGTSASIQGEPIHVTLQEIRQYLQTLYSSSSDSSDHKEKTLKPKANILVTNNNRYPVNKNLVTDKDLNPITVPPSRSKKNTLFINIKNKKVKDSCNNIGKQINISPTKKDEKRRKSPTKVFSLKQMLCNMFRFKRFLTPDNVKDDESKKLYSSKGSVLDDVHNSISSRALPPLPNKEEGKEIDEEQILDFATSIQRVKDYGWYWGPISGETAEKILSNEPDGSFIVRDSSDDHYIFSLTFKLNNCVRHVRIEHDQGNFSFGSCTKFKSQTIVEFIENAVEHSRSGRYLFFLHRRPVIGPVRVQLLHPVSRFKQVQSLQHICRFVIHKNVRRDLIPSLPLPRRMIDYLNTPYYYTEHLVDVREVEEEKPESRALIDNQHNVQLVDNSIVPVNNYVIVNNTSSSTSNVTNTRET</sequence>
<evidence type="ECO:0000256" key="4">
    <source>
        <dbReference type="ARBA" id="ARBA00022999"/>
    </source>
</evidence>
<dbReference type="InterPro" id="IPR035866">
    <property type="entry name" value="SOCS7_SH2"/>
</dbReference>
<feature type="region of interest" description="Disordered" evidence="6">
    <location>
        <begin position="171"/>
        <end position="196"/>
    </location>
</feature>
<dbReference type="SUPFAM" id="SSF55550">
    <property type="entry name" value="SH2 domain"/>
    <property type="match status" value="1"/>
</dbReference>
<evidence type="ECO:0000256" key="6">
    <source>
        <dbReference type="SAM" id="MobiDB-lite"/>
    </source>
</evidence>
<dbReference type="SMART" id="SM00252">
    <property type="entry name" value="SH2"/>
    <property type="match status" value="1"/>
</dbReference>
<feature type="domain" description="SOCS box" evidence="8">
    <location>
        <begin position="601"/>
        <end position="651"/>
    </location>
</feature>
<accession>A0A9N9TBN8</accession>
<dbReference type="InterPro" id="IPR036036">
    <property type="entry name" value="SOCS_box-like_dom_sf"/>
</dbReference>
<evidence type="ECO:0008006" key="11">
    <source>
        <dbReference type="Google" id="ProtNLM"/>
    </source>
</evidence>
<dbReference type="CDD" id="cd10388">
    <property type="entry name" value="SH2_SOCS7"/>
    <property type="match status" value="1"/>
</dbReference>
<dbReference type="SMART" id="SM00969">
    <property type="entry name" value="SOCS_box"/>
    <property type="match status" value="1"/>
</dbReference>
<evidence type="ECO:0000256" key="2">
    <source>
        <dbReference type="ARBA" id="ARBA00022700"/>
    </source>
</evidence>
<dbReference type="GO" id="GO:0046935">
    <property type="term" value="F:1-phosphatidylinositol-3-kinase regulator activity"/>
    <property type="evidence" value="ECO:0007669"/>
    <property type="project" value="TreeGrafter"/>
</dbReference>
<evidence type="ECO:0000256" key="1">
    <source>
        <dbReference type="ARBA" id="ARBA00022604"/>
    </source>
</evidence>
<keyword evidence="4 5" id="KW-0727">SH2 domain</keyword>
<feature type="compositionally biased region" description="Low complexity" evidence="6">
    <location>
        <begin position="172"/>
        <end position="193"/>
    </location>
</feature>
<evidence type="ECO:0000256" key="3">
    <source>
        <dbReference type="ARBA" id="ARBA00022786"/>
    </source>
</evidence>
<keyword evidence="3" id="KW-0833">Ubl conjugation pathway</keyword>
<dbReference type="PROSITE" id="PS50225">
    <property type="entry name" value="SOCS"/>
    <property type="match status" value="1"/>
</dbReference>
<organism evidence="9 10">
    <name type="scientific">Diabrotica balteata</name>
    <name type="common">Banded cucumber beetle</name>
    <dbReference type="NCBI Taxonomy" id="107213"/>
    <lineage>
        <taxon>Eukaryota</taxon>
        <taxon>Metazoa</taxon>
        <taxon>Ecdysozoa</taxon>
        <taxon>Arthropoda</taxon>
        <taxon>Hexapoda</taxon>
        <taxon>Insecta</taxon>
        <taxon>Pterygota</taxon>
        <taxon>Neoptera</taxon>
        <taxon>Endopterygota</taxon>
        <taxon>Coleoptera</taxon>
        <taxon>Polyphaga</taxon>
        <taxon>Cucujiformia</taxon>
        <taxon>Chrysomeloidea</taxon>
        <taxon>Chrysomelidae</taxon>
        <taxon>Galerucinae</taxon>
        <taxon>Diabroticina</taxon>
        <taxon>Diabroticites</taxon>
        <taxon>Diabrotica</taxon>
    </lineage>
</organism>
<dbReference type="InterPro" id="IPR037346">
    <property type="entry name" value="SOCS7_SOCS"/>
</dbReference>
<proteinExistence type="predicted"/>
<evidence type="ECO:0000259" key="7">
    <source>
        <dbReference type="PROSITE" id="PS50001"/>
    </source>
</evidence>
<dbReference type="Pfam" id="PF00017">
    <property type="entry name" value="SH2"/>
    <property type="match status" value="1"/>
</dbReference>
<reference evidence="9" key="1">
    <citation type="submission" date="2022-01" db="EMBL/GenBank/DDBJ databases">
        <authorList>
            <person name="King R."/>
        </authorList>
    </citation>
    <scope>NUCLEOTIDE SEQUENCE</scope>
</reference>
<gene>
    <name evidence="9" type="ORF">DIABBA_LOCUS12165</name>
</gene>
<dbReference type="SMART" id="SM00253">
    <property type="entry name" value="SOCS"/>
    <property type="match status" value="1"/>
</dbReference>
<dbReference type="SUPFAM" id="SSF158235">
    <property type="entry name" value="SOCS box-like"/>
    <property type="match status" value="1"/>
</dbReference>
<evidence type="ECO:0000313" key="10">
    <source>
        <dbReference type="Proteomes" id="UP001153709"/>
    </source>
</evidence>
<dbReference type="GO" id="GO:0005942">
    <property type="term" value="C:phosphatidylinositol 3-kinase complex"/>
    <property type="evidence" value="ECO:0007669"/>
    <property type="project" value="TreeGrafter"/>
</dbReference>
<keyword evidence="1" id="KW-0341">Growth regulation</keyword>
<dbReference type="PROSITE" id="PS50001">
    <property type="entry name" value="SH2"/>
    <property type="match status" value="1"/>
</dbReference>
<keyword evidence="10" id="KW-1185">Reference proteome</keyword>
<dbReference type="InterPro" id="IPR001496">
    <property type="entry name" value="SOCS_box"/>
</dbReference>
<dbReference type="InterPro" id="IPR036860">
    <property type="entry name" value="SH2_dom_sf"/>
</dbReference>
<name>A0A9N9TBN8_DIABA</name>
<dbReference type="PANTHER" id="PTHR10155">
    <property type="entry name" value="PHOSPHATIDYLINOSITOL 3-KINASE REGULATORY SUBUNIT"/>
    <property type="match status" value="1"/>
</dbReference>
<dbReference type="Pfam" id="PF07525">
    <property type="entry name" value="SOCS_box"/>
    <property type="match status" value="1"/>
</dbReference>